<gene>
    <name evidence="1" type="ORF">CCMSSC00406_0007727</name>
</gene>
<evidence type="ECO:0000313" key="1">
    <source>
        <dbReference type="EMBL" id="KAG9223865.1"/>
    </source>
</evidence>
<organism evidence="1 2">
    <name type="scientific">Pleurotus cornucopiae</name>
    <name type="common">Cornucopia mushroom</name>
    <dbReference type="NCBI Taxonomy" id="5321"/>
    <lineage>
        <taxon>Eukaryota</taxon>
        <taxon>Fungi</taxon>
        <taxon>Dikarya</taxon>
        <taxon>Basidiomycota</taxon>
        <taxon>Agaricomycotina</taxon>
        <taxon>Agaricomycetes</taxon>
        <taxon>Agaricomycetidae</taxon>
        <taxon>Agaricales</taxon>
        <taxon>Pleurotineae</taxon>
        <taxon>Pleurotaceae</taxon>
        <taxon>Pleurotus</taxon>
    </lineage>
</organism>
<evidence type="ECO:0000313" key="2">
    <source>
        <dbReference type="Proteomes" id="UP000824881"/>
    </source>
</evidence>
<proteinExistence type="predicted"/>
<keyword evidence="2" id="KW-1185">Reference proteome</keyword>
<protein>
    <submittedName>
        <fullName evidence="1">Uncharacterized protein</fullName>
    </submittedName>
</protein>
<accession>A0ACB7J0W5</accession>
<dbReference type="Proteomes" id="UP000824881">
    <property type="component" value="Unassembled WGS sequence"/>
</dbReference>
<comment type="caution">
    <text evidence="1">The sequence shown here is derived from an EMBL/GenBank/DDBJ whole genome shotgun (WGS) entry which is preliminary data.</text>
</comment>
<sequence>MAHCHDPEGWRVVSHLRDFDTTPCFEEGIVLSGLLTGVLVLSLLRSLELGFLAFDAERKTPKSLWVLKGKVALLVAGTVVSAANIIQILLQKLSVPVLQYYALEPIALLVIAVFTWFNHTRTRRSSSILLLFWPLYTAAQVVWTRTLWLSGDLDHLGTLFRLKWITVGLGLCAFALECLGSEFGLKQIHDAEGDFSESPLLTANIYSRWAFGWMTPLMKKGSEQFITEKDLPSLPPDDSAAALGNKLRDAMKRHSSLWVSLYVAYGGPYVIALTLKLAQDSLAFMQPQLLRLLLAYISYYQFIQPDPGFGPRESPIQGFALAFLMFAASILQTVTLNQYFQRCFETGMRVRAGLVTVIYAKALVLSNEEKSRATGDIVNLMSVDATRLQDLCTYGLIAISGAFNIWLTFVINEPLIYPRDYFTSSLTLGPFQIVLAFVSLYHLLGWAAFIGVAIMIISVPLNTFIARILKKMQEQQMKNRDKRTRLMSELLNNIKSIKLYAWENAFLRKILLVRNEQELEMLKKIGIANSLNTTLWGGIPLLVAFSSLATAAVTSSKPLTADIIFPAMSLFMLLQFPLAMFAQVTSNIIEAIVSVRRLSDFLKAEELQGDARKIIDARNLKIGDEVLSIKKADFWWSKKEASPALEDINITVKKGELMGVLGRVGAGKTSLLSAIIGNMTRSEGELVISGSVSYAPQNPWILSATVRENILFSHEYDETFYNLVIEACALTPDLALLPEGDMTEVGEKGITLSGGQRARVSLARAVYARADLILLDDVLAAVDSHVARHVFDRVIGPEGLLSTKARILVTNSIAFLRHFDQLAFLRRGIILESGNPRTLIADPETEIGKLVRGHGTLSSNNSSGASTPFTSGSGSTTPKEAVSPTGSNLDFDEYGSLSEKLRHRTSFTKAKIAPPPPPRASSDGISKEHSEQGRVKREVYLRYIEAATKSGFFLYVLATVSQQALSVMANLTLRDWGEHNRAVGGNTGMLKYLSFYGGFSLSSTLLGGVAAITMWVLCTLKSARKLHDSMLNSVLRAPLSFFELTPTGRVLNLFSRDTYVVDQLLGRVIQNLIRTLAVCFSIVVVIGGSFPPFLIAVIPLGWFYTRVMAYYLATSRELKRLDAVSRSPIFAWFSESLAGADTIRAYRQQSIFMANNERRIDRNQLCYLPSISVNRWLAVRLEFVGALIILVAAMLAMTALITTGVDAGLVGLVLSYAVNTTSSLNWVVRSASEVEQNIVSVERMVHYIELPSEGAMEIPETKPTETWPSEGEVEFRLYSTRYRPELDPVLKNISMTIRPKEKLGICGRTGAGKSSLLLALFRIIEPTEGTILIDGVDITKIGLHDLRSAIAIVPQSPDLFEGTLRDNIDPLNEYTDADIWQALTQSHLKEYAEAQSEKLDAPVREGGLSLSSGQRQLLCFARALLRKAKILVLDEATSAVDLDTDRAIQEIIRGPAFADTTIFTIAHRLNTIMEYDRVLVLSNGQISELDTPSKLLEKKDSLFYSLAAEAGLA</sequence>
<reference evidence="1 2" key="1">
    <citation type="journal article" date="2021" name="Appl. Environ. Microbiol.">
        <title>Genetic linkage and physical mapping for an oyster mushroom Pleurotus cornucopiae and QTL analysis for the trait cap color.</title>
        <authorList>
            <person name="Zhang Y."/>
            <person name="Gao W."/>
            <person name="Sonnenberg A."/>
            <person name="Chen Q."/>
            <person name="Zhang J."/>
            <person name="Huang C."/>
        </authorList>
    </citation>
    <scope>NUCLEOTIDE SEQUENCE [LARGE SCALE GENOMIC DNA]</scope>
    <source>
        <strain evidence="1">CCMSSC00406</strain>
    </source>
</reference>
<dbReference type="EMBL" id="WQMT02000004">
    <property type="protein sequence ID" value="KAG9223865.1"/>
    <property type="molecule type" value="Genomic_DNA"/>
</dbReference>
<name>A0ACB7J0W5_PLECO</name>